<reference evidence="2" key="1">
    <citation type="submission" date="2021-01" db="EMBL/GenBank/DDBJ databases">
        <authorList>
            <person name="Corre E."/>
            <person name="Pelletier E."/>
            <person name="Niang G."/>
            <person name="Scheremetjew M."/>
            <person name="Finn R."/>
            <person name="Kale V."/>
            <person name="Holt S."/>
            <person name="Cochrane G."/>
            <person name="Meng A."/>
            <person name="Brown T."/>
            <person name="Cohen L."/>
        </authorList>
    </citation>
    <scope>NUCLEOTIDE SEQUENCE</scope>
    <source>
        <strain evidence="2">CCMP645</strain>
    </source>
</reference>
<proteinExistence type="predicted"/>
<evidence type="ECO:0000313" key="2">
    <source>
        <dbReference type="EMBL" id="CAE0758958.1"/>
    </source>
</evidence>
<accession>A0A7S4EXJ3</accession>
<feature type="transmembrane region" description="Helical" evidence="1">
    <location>
        <begin position="180"/>
        <end position="199"/>
    </location>
</feature>
<dbReference type="EMBL" id="HBIZ01018469">
    <property type="protein sequence ID" value="CAE0758958.1"/>
    <property type="molecule type" value="Transcribed_RNA"/>
</dbReference>
<keyword evidence="1" id="KW-0472">Membrane</keyword>
<organism evidence="2">
    <name type="scientific">Chrysotila carterae</name>
    <name type="common">Marine alga</name>
    <name type="synonym">Syracosphaera carterae</name>
    <dbReference type="NCBI Taxonomy" id="13221"/>
    <lineage>
        <taxon>Eukaryota</taxon>
        <taxon>Haptista</taxon>
        <taxon>Haptophyta</taxon>
        <taxon>Prymnesiophyceae</taxon>
        <taxon>Isochrysidales</taxon>
        <taxon>Isochrysidaceae</taxon>
        <taxon>Chrysotila</taxon>
    </lineage>
</organism>
<feature type="transmembrane region" description="Helical" evidence="1">
    <location>
        <begin position="49"/>
        <end position="69"/>
    </location>
</feature>
<dbReference type="GO" id="GO:0016020">
    <property type="term" value="C:membrane"/>
    <property type="evidence" value="ECO:0007669"/>
    <property type="project" value="TreeGrafter"/>
</dbReference>
<evidence type="ECO:0000256" key="1">
    <source>
        <dbReference type="SAM" id="Phobius"/>
    </source>
</evidence>
<name>A0A7S4EXJ3_CHRCT</name>
<feature type="transmembrane region" description="Helical" evidence="1">
    <location>
        <begin position="147"/>
        <end position="168"/>
    </location>
</feature>
<dbReference type="PANTHER" id="PTHR12242">
    <property type="entry name" value="OS02G0130600 PROTEIN-RELATED"/>
    <property type="match status" value="1"/>
</dbReference>
<feature type="transmembrane region" description="Helical" evidence="1">
    <location>
        <begin position="102"/>
        <end position="127"/>
    </location>
</feature>
<keyword evidence="1" id="KW-0812">Transmembrane</keyword>
<feature type="transmembrane region" description="Helical" evidence="1">
    <location>
        <begin position="12"/>
        <end position="29"/>
    </location>
</feature>
<protein>
    <submittedName>
        <fullName evidence="2">Uncharacterized protein</fullName>
    </submittedName>
</protein>
<sequence length="310" mass="33684">MASTRQPQPKVVVLLAVLITVCCTSLWLLETKFTLASMAQVAASPVLPSSALLAFRCCAVAVLVWTIYIDQTDPTPLTITPVRWEGSSLEGASILMRGSTKFITFTVQCWTLHVVYFSGAVCCMLFERLDVYVSPTVSNIVGAGLSCAYETSFACALLTTVCVTFVLIPDHAKRGVDPTPMFFSLKALLMHNANVVLMASELLFNSLAIEVVHFPVCVLWGCYYVLFAWCVLRVKGAVLYPFLDPTLRRAVLLHLALMSAMATFFVLGAAADAAASRMPAAMRIAVVYAGCAAIMRTRTIRGIPQVHKQA</sequence>
<dbReference type="AlphaFoldDB" id="A0A7S4EXJ3"/>
<feature type="transmembrane region" description="Helical" evidence="1">
    <location>
        <begin position="252"/>
        <end position="271"/>
    </location>
</feature>
<dbReference type="PANTHER" id="PTHR12242:SF22">
    <property type="entry name" value="OS02G0130600 PROTEIN"/>
    <property type="match status" value="1"/>
</dbReference>
<feature type="transmembrane region" description="Helical" evidence="1">
    <location>
        <begin position="211"/>
        <end position="232"/>
    </location>
</feature>
<keyword evidence="1" id="KW-1133">Transmembrane helix</keyword>
<gene>
    <name evidence="2" type="ORF">PCAR00345_LOCUS11552</name>
</gene>